<evidence type="ECO:0000313" key="4">
    <source>
        <dbReference type="RefSeq" id="XP_013393587.1"/>
    </source>
</evidence>
<evidence type="ECO:0000256" key="2">
    <source>
        <dbReference type="SAM" id="SignalP"/>
    </source>
</evidence>
<accession>A0A1S3I5Q9</accession>
<dbReference type="RefSeq" id="XP_013393587.1">
    <property type="nucleotide sequence ID" value="XM_013538133.1"/>
</dbReference>
<proteinExistence type="predicted"/>
<organism evidence="3 4">
    <name type="scientific">Lingula anatina</name>
    <name type="common">Brachiopod</name>
    <name type="synonym">Lingula unguis</name>
    <dbReference type="NCBI Taxonomy" id="7574"/>
    <lineage>
        <taxon>Eukaryota</taxon>
        <taxon>Metazoa</taxon>
        <taxon>Spiralia</taxon>
        <taxon>Lophotrochozoa</taxon>
        <taxon>Brachiopoda</taxon>
        <taxon>Linguliformea</taxon>
        <taxon>Lingulata</taxon>
        <taxon>Lingulida</taxon>
        <taxon>Linguloidea</taxon>
        <taxon>Lingulidae</taxon>
        <taxon>Lingula</taxon>
    </lineage>
</organism>
<feature type="signal peptide" evidence="2">
    <location>
        <begin position="1"/>
        <end position="34"/>
    </location>
</feature>
<dbReference type="GeneID" id="106161234"/>
<keyword evidence="1" id="KW-0175">Coiled coil</keyword>
<dbReference type="InParanoid" id="A0A1S3I5Q9"/>
<feature type="chain" id="PRO_5010186235" evidence="2">
    <location>
        <begin position="35"/>
        <end position="141"/>
    </location>
</feature>
<name>A0A1S3I5Q9_LINAN</name>
<dbReference type="AlphaFoldDB" id="A0A1S3I5Q9"/>
<dbReference type="KEGG" id="lak:106161234"/>
<reference evidence="4" key="1">
    <citation type="submission" date="2025-08" db="UniProtKB">
        <authorList>
            <consortium name="RefSeq"/>
        </authorList>
    </citation>
    <scope>IDENTIFICATION</scope>
    <source>
        <tissue evidence="4">Gonads</tissue>
    </source>
</reference>
<gene>
    <name evidence="4" type="primary">LOC106161234</name>
</gene>
<keyword evidence="2" id="KW-0732">Signal</keyword>
<protein>
    <submittedName>
        <fullName evidence="4">Uncharacterized protein LOC106161234</fullName>
    </submittedName>
</protein>
<sequence length="141" mass="15832">MSCSGRRCVFLRRQDWALALCAVVMSSMVLLARAAPATVETEPGYGSVIEVTDEEFRPAGTAVQVPDYFTSGRQAYLNNFKERALVASKIRELEKEIDELDKLGSKLADQISAVQRKRANLQFKKRQRIACQVWIVSCFGK</sequence>
<dbReference type="Proteomes" id="UP000085678">
    <property type="component" value="Unplaced"/>
</dbReference>
<evidence type="ECO:0000256" key="1">
    <source>
        <dbReference type="SAM" id="Coils"/>
    </source>
</evidence>
<keyword evidence="3" id="KW-1185">Reference proteome</keyword>
<feature type="coiled-coil region" evidence="1">
    <location>
        <begin position="83"/>
        <end position="110"/>
    </location>
</feature>
<evidence type="ECO:0000313" key="3">
    <source>
        <dbReference type="Proteomes" id="UP000085678"/>
    </source>
</evidence>